<evidence type="ECO:0000313" key="1">
    <source>
        <dbReference type="EMBL" id="PRR80374.1"/>
    </source>
</evidence>
<organism evidence="1 2">
    <name type="scientific">Clostridium vincentii</name>
    <dbReference type="NCBI Taxonomy" id="52704"/>
    <lineage>
        <taxon>Bacteria</taxon>
        <taxon>Bacillati</taxon>
        <taxon>Bacillota</taxon>
        <taxon>Clostridia</taxon>
        <taxon>Eubacteriales</taxon>
        <taxon>Clostridiaceae</taxon>
        <taxon>Clostridium</taxon>
    </lineage>
</organism>
<accession>A0A2T0B922</accession>
<dbReference type="EMBL" id="PVXQ01000046">
    <property type="protein sequence ID" value="PRR80374.1"/>
    <property type="molecule type" value="Genomic_DNA"/>
</dbReference>
<comment type="caution">
    <text evidence="1">The sequence shown here is derived from an EMBL/GenBank/DDBJ whole genome shotgun (WGS) entry which is preliminary data.</text>
</comment>
<dbReference type="AlphaFoldDB" id="A0A2T0B922"/>
<gene>
    <name evidence="1" type="ORF">CLVI_30610</name>
</gene>
<proteinExistence type="predicted"/>
<sequence length="34" mass="3996">MKRAKSKILALFSCKELDSIEKWDRGKERDSNVI</sequence>
<protein>
    <submittedName>
        <fullName evidence="1">Uncharacterized protein</fullName>
    </submittedName>
</protein>
<keyword evidence="2" id="KW-1185">Reference proteome</keyword>
<evidence type="ECO:0000313" key="2">
    <source>
        <dbReference type="Proteomes" id="UP000239471"/>
    </source>
</evidence>
<reference evidence="1 2" key="1">
    <citation type="submission" date="2018-03" db="EMBL/GenBank/DDBJ databases">
        <title>Genome sequence of Clostridium vincentii DSM 10228.</title>
        <authorList>
            <person name="Poehlein A."/>
            <person name="Daniel R."/>
        </authorList>
    </citation>
    <scope>NUCLEOTIDE SEQUENCE [LARGE SCALE GENOMIC DNA]</scope>
    <source>
        <strain evidence="1 2">DSM 10228</strain>
    </source>
</reference>
<dbReference type="Proteomes" id="UP000239471">
    <property type="component" value="Unassembled WGS sequence"/>
</dbReference>
<name>A0A2T0B922_9CLOT</name>